<reference evidence="3" key="1">
    <citation type="submission" date="2019-02" db="EMBL/GenBank/DDBJ databases">
        <title>Draft genome sequence of Planktothrix agardhii NIES-905.</title>
        <authorList>
            <person name="Yamaguchi H."/>
            <person name="Suzuki S."/>
            <person name="Kawachi M."/>
        </authorList>
    </citation>
    <scope>NUCLEOTIDE SEQUENCE [LARGE SCALE GENOMIC DNA]</scope>
    <source>
        <strain evidence="3">CCAP 1459/11A</strain>
    </source>
</reference>
<comment type="caution">
    <text evidence="2">The sequence shown here is derived from an EMBL/GenBank/DDBJ whole genome shotgun (WGS) entry which is preliminary data.</text>
</comment>
<feature type="transmembrane region" description="Helical" evidence="1">
    <location>
        <begin position="36"/>
        <end position="55"/>
    </location>
</feature>
<protein>
    <submittedName>
        <fullName evidence="2">Uncharacterized protein</fullName>
    </submittedName>
</protein>
<name>A0A4P5ZBX4_PLAAG</name>
<proteinExistence type="predicted"/>
<organism evidence="2 3">
    <name type="scientific">Planktothrix agardhii CCAP 1459/11A</name>
    <dbReference type="NCBI Taxonomy" id="282420"/>
    <lineage>
        <taxon>Bacteria</taxon>
        <taxon>Bacillati</taxon>
        <taxon>Cyanobacteriota</taxon>
        <taxon>Cyanophyceae</taxon>
        <taxon>Oscillatoriophycideae</taxon>
        <taxon>Oscillatoriales</taxon>
        <taxon>Microcoleaceae</taxon>
        <taxon>Planktothrix</taxon>
    </lineage>
</organism>
<evidence type="ECO:0000313" key="2">
    <source>
        <dbReference type="EMBL" id="GDZ92364.1"/>
    </source>
</evidence>
<keyword evidence="1" id="KW-0812">Transmembrane</keyword>
<accession>A0A4P5ZBX4</accession>
<sequence>MSFPSSNDNIDQAKNSIFSSFKEGFALQLSDAIKCLGQISVIAITILIPILILWFSKGTSVGDHCIMSSPNIPIIGGVITSVGLLLMLGNPFIAILAGTLLGIILNIPFVQQLLC</sequence>
<evidence type="ECO:0000256" key="1">
    <source>
        <dbReference type="SAM" id="Phobius"/>
    </source>
</evidence>
<evidence type="ECO:0000313" key="3">
    <source>
        <dbReference type="Proteomes" id="UP000299794"/>
    </source>
</evidence>
<keyword evidence="1" id="KW-0472">Membrane</keyword>
<dbReference type="EMBL" id="BJCD01000027">
    <property type="protein sequence ID" value="GDZ92364.1"/>
    <property type="molecule type" value="Genomic_DNA"/>
</dbReference>
<feature type="transmembrane region" description="Helical" evidence="1">
    <location>
        <begin position="67"/>
        <end position="86"/>
    </location>
</feature>
<dbReference type="RefSeq" id="WP_141293094.1">
    <property type="nucleotide sequence ID" value="NZ_BJCD01000027.1"/>
</dbReference>
<keyword evidence="1" id="KW-1133">Transmembrane helix</keyword>
<dbReference type="AlphaFoldDB" id="A0A4P5ZBX4"/>
<gene>
    <name evidence="2" type="ORF">PA905_00590</name>
</gene>
<feature type="transmembrane region" description="Helical" evidence="1">
    <location>
        <begin position="92"/>
        <end position="110"/>
    </location>
</feature>
<dbReference type="Proteomes" id="UP000299794">
    <property type="component" value="Unassembled WGS sequence"/>
</dbReference>